<dbReference type="Gene3D" id="3.90.780.10">
    <property type="entry name" value="5'-Nucleotidase, C-terminal domain"/>
    <property type="match status" value="1"/>
</dbReference>
<dbReference type="EMBL" id="CP018076">
    <property type="protein sequence ID" value="APE43861.1"/>
    <property type="molecule type" value="Genomic_DNA"/>
</dbReference>
<dbReference type="PANTHER" id="PTHR11575">
    <property type="entry name" value="5'-NUCLEOTIDASE-RELATED"/>
    <property type="match status" value="1"/>
</dbReference>
<dbReference type="InterPro" id="IPR006179">
    <property type="entry name" value="5_nucleotidase/apyrase"/>
</dbReference>
<dbReference type="SUPFAM" id="SSF55816">
    <property type="entry name" value="5'-nucleotidase (syn. UDP-sugar hydrolase), C-terminal domain"/>
    <property type="match status" value="1"/>
</dbReference>
<sequence length="514" mass="53332">MGQAGKLVPSTQYGRPQMPTRRTVLGQTIAAGLTLALPAGRSVAQDRYDQAALLQFPPLGDITLLYYSDVYGMLHPHLLRPAAVRHGPDRVPNLTGEALRIRYGIGGRTPMDAAMTAEGFDALGAVYGPMGGVAHLAAVIGAVRAARPGTLVLDGGDSDSALVRQTLRPDAATFGRSGPPATGALAVNHQGQPTHTSFERGPAGVAVIGIADPHRIDTVFSLEALQQAVTARRDAGAAVVVVLSRLGFEADRAIASGIDGVDVIFSGRSGHALPEPEVIGGTRIVASGSQGRFVSRVDIAVSDGRLADLRHGLIPVFSNLIRPDAAVARRLPDVAAAEVGTAADMLHHLDTFSGTWEALIGEAMRAHTGAPVALIPPLRAAETVLPGQPILDRQIGQVAAGQRVVVRRLTGAAVALMLESAAEAVFAADPVARREARMMRTQGLSFAIAPGAGEGGRISDLKLLDAGRALSPEEEVPVALLGQDAGTPLEEALTQHVARLRQVTAVPSPVIVNG</sequence>
<evidence type="ECO:0000313" key="2">
    <source>
        <dbReference type="Proteomes" id="UP000181897"/>
    </source>
</evidence>
<dbReference type="InterPro" id="IPR036907">
    <property type="entry name" value="5'-Nucleotdase_C_sf"/>
</dbReference>
<dbReference type="STRING" id="1917485.BOO69_10885"/>
<proteinExistence type="predicted"/>
<evidence type="ECO:0008006" key="3">
    <source>
        <dbReference type="Google" id="ProtNLM"/>
    </source>
</evidence>
<organism evidence="1 2">
    <name type="scientific">Sulfitobacter alexandrii</name>
    <dbReference type="NCBI Taxonomy" id="1917485"/>
    <lineage>
        <taxon>Bacteria</taxon>
        <taxon>Pseudomonadati</taxon>
        <taxon>Pseudomonadota</taxon>
        <taxon>Alphaproteobacteria</taxon>
        <taxon>Rhodobacterales</taxon>
        <taxon>Roseobacteraceae</taxon>
        <taxon>Sulfitobacter</taxon>
    </lineage>
</organism>
<dbReference type="Gene3D" id="3.60.21.10">
    <property type="match status" value="1"/>
</dbReference>
<dbReference type="Proteomes" id="UP000181897">
    <property type="component" value="Chromosome"/>
</dbReference>
<dbReference type="KEGG" id="suam:BOO69_10885"/>
<dbReference type="PANTHER" id="PTHR11575:SF42">
    <property type="entry name" value="SULFUR OXIDATION PROTEIN SOXB"/>
    <property type="match status" value="1"/>
</dbReference>
<reference evidence="1 2" key="1">
    <citation type="submission" date="2016-11" db="EMBL/GenBank/DDBJ databases">
        <title>Complete genome sequence of Sulfitobacter sp. AM1-D1, a toxic bacteria associated with marine dinoflagellate Alexandrium minutum in East China Sea.</title>
        <authorList>
            <person name="Yang Q."/>
            <person name="Zhang X."/>
            <person name="Tian X."/>
        </authorList>
    </citation>
    <scope>NUCLEOTIDE SEQUENCE [LARGE SCALE GENOMIC DNA]</scope>
    <source>
        <strain evidence="1 2">AM1-D1</strain>
    </source>
</reference>
<keyword evidence="2" id="KW-1185">Reference proteome</keyword>
<dbReference type="GO" id="GO:0016787">
    <property type="term" value="F:hydrolase activity"/>
    <property type="evidence" value="ECO:0007669"/>
    <property type="project" value="InterPro"/>
</dbReference>
<dbReference type="GO" id="GO:0009166">
    <property type="term" value="P:nucleotide catabolic process"/>
    <property type="evidence" value="ECO:0007669"/>
    <property type="project" value="InterPro"/>
</dbReference>
<gene>
    <name evidence="1" type="ORF">BOO69_10885</name>
</gene>
<dbReference type="AlphaFoldDB" id="A0A1J0WHT6"/>
<dbReference type="InterPro" id="IPR029052">
    <property type="entry name" value="Metallo-depent_PP-like"/>
</dbReference>
<dbReference type="SUPFAM" id="SSF56300">
    <property type="entry name" value="Metallo-dependent phosphatases"/>
    <property type="match status" value="1"/>
</dbReference>
<evidence type="ECO:0000313" key="1">
    <source>
        <dbReference type="EMBL" id="APE43861.1"/>
    </source>
</evidence>
<dbReference type="GO" id="GO:0030288">
    <property type="term" value="C:outer membrane-bounded periplasmic space"/>
    <property type="evidence" value="ECO:0007669"/>
    <property type="project" value="TreeGrafter"/>
</dbReference>
<name>A0A1J0WHT6_9RHOB</name>
<accession>A0A1J0WHT6</accession>
<protein>
    <recommendedName>
        <fullName evidence="3">5'-Nucleotidase C-terminal domain-containing protein</fullName>
    </recommendedName>
</protein>